<dbReference type="OrthoDB" id="6132182at2759"/>
<dbReference type="PRINTS" id="PR00092">
    <property type="entry name" value="TYROSINASE"/>
</dbReference>
<dbReference type="InterPro" id="IPR008922">
    <property type="entry name" value="Di-copper_centre_dom_sf"/>
</dbReference>
<keyword evidence="5" id="KW-0560">Oxidoreductase</keyword>
<comment type="cofactor">
    <cofactor evidence="1">
        <name>Cu(2+)</name>
        <dbReference type="ChEBI" id="CHEBI:29036"/>
    </cofactor>
</comment>
<reference evidence="9" key="2">
    <citation type="submission" date="2019-07" db="EMBL/GenBank/DDBJ databases">
        <authorList>
            <person name="Yang Y."/>
            <person name="Bocs S."/>
            <person name="Baudouin L."/>
        </authorList>
    </citation>
    <scope>NUCLEOTIDE SEQUENCE</scope>
    <source>
        <tissue evidence="9">Spear leaf of Hainan Tall coconut</tissue>
    </source>
</reference>
<dbReference type="SUPFAM" id="SSF48056">
    <property type="entry name" value="Di-copper centre-containing domain"/>
    <property type="match status" value="1"/>
</dbReference>
<organism evidence="9 10">
    <name type="scientific">Cocos nucifera</name>
    <name type="common">Coconut palm</name>
    <dbReference type="NCBI Taxonomy" id="13894"/>
    <lineage>
        <taxon>Eukaryota</taxon>
        <taxon>Viridiplantae</taxon>
        <taxon>Streptophyta</taxon>
        <taxon>Embryophyta</taxon>
        <taxon>Tracheophyta</taxon>
        <taxon>Spermatophyta</taxon>
        <taxon>Magnoliopsida</taxon>
        <taxon>Liliopsida</taxon>
        <taxon>Arecaceae</taxon>
        <taxon>Arecoideae</taxon>
        <taxon>Cocoseae</taxon>
        <taxon>Attaleinae</taxon>
        <taxon>Cocos</taxon>
    </lineage>
</organism>
<dbReference type="GO" id="GO:0046872">
    <property type="term" value="F:metal ion binding"/>
    <property type="evidence" value="ECO:0007669"/>
    <property type="project" value="UniProtKB-KW"/>
</dbReference>
<dbReference type="AlphaFoldDB" id="A0A8K0IQ09"/>
<keyword evidence="4" id="KW-0883">Thioether bond</keyword>
<evidence type="ECO:0000256" key="3">
    <source>
        <dbReference type="ARBA" id="ARBA00022723"/>
    </source>
</evidence>
<comment type="similarity">
    <text evidence="2">Belongs to the tyrosinase family.</text>
</comment>
<evidence type="ECO:0000256" key="7">
    <source>
        <dbReference type="ARBA" id="ARBA00023157"/>
    </source>
</evidence>
<dbReference type="Pfam" id="PF12143">
    <property type="entry name" value="PPO1_KFDV"/>
    <property type="match status" value="1"/>
</dbReference>
<dbReference type="GO" id="GO:0004097">
    <property type="term" value="F:catechol oxidase activity"/>
    <property type="evidence" value="ECO:0007669"/>
    <property type="project" value="InterPro"/>
</dbReference>
<sequence length="580" mass="65306">MSTSVGFLSTISPSACPLHERHSGAAPSGRLIWPRVSCHGNGDARQPPPSSLLMDRRDVLIALGGLTGGAAAAGKMALAAPVMPPDLGKCHYAHSSVCENLKCCPPYTSATPLRVRRAAHLVINDHEYMEKYREAVKKMKELPDNHPWNFYQQARIHCAYCNDAYDQVDFPTVPVQVHYSWLFLPWHRYYLHFYERILGKLIDDDTFTLPFWNFDSDDGMTMPEIFTADTSSPLYNANRDTSHYTPAILDYKYSYGNTAGSGETGKALVLANLCYMKKTFKQSLPLAELFMGDPLRAGEKADSTNGFGQLESIHNAIHMWVGTPECPHIDMGDFSTAGKDSIFFSLHANVDRLWHIYRMFCGNKVEFTDTDWLDSTFIFYDENEKKKEKNVGIQVRDCLKPDKLRYTYEEVPIPWMNVNCRKTTETEEKTKTELSLVRVEPFGSDPRELSKTALRVMVPRPKKSRSKTEKEEKVEVLLIKGISVDTEGPARFDVYISKPYGDLAGPDYGDFAGTFVRLPHKGMKGKERKGSLKLGITSLLEDLEAEDAEKLVVTLLPRMGEFTIGGVGIELLQTDNPRLL</sequence>
<evidence type="ECO:0000313" key="9">
    <source>
        <dbReference type="EMBL" id="KAG1363464.1"/>
    </source>
</evidence>
<evidence type="ECO:0000256" key="5">
    <source>
        <dbReference type="ARBA" id="ARBA00023002"/>
    </source>
</evidence>
<keyword evidence="7" id="KW-1015">Disulfide bond</keyword>
<dbReference type="InterPro" id="IPR002227">
    <property type="entry name" value="Tyrosinase_Cu-bd"/>
</dbReference>
<proteinExistence type="inferred from homology"/>
<dbReference type="Proteomes" id="UP000797356">
    <property type="component" value="Chromosome 11"/>
</dbReference>
<reference evidence="9" key="1">
    <citation type="journal article" date="2017" name="Gigascience">
        <title>The genome draft of coconut (Cocos nucifera).</title>
        <authorList>
            <person name="Xiao Y."/>
            <person name="Xu P."/>
            <person name="Fan H."/>
            <person name="Baudouin L."/>
            <person name="Xia W."/>
            <person name="Bocs S."/>
            <person name="Xu J."/>
            <person name="Li Q."/>
            <person name="Guo A."/>
            <person name="Zhou L."/>
            <person name="Li J."/>
            <person name="Wu Y."/>
            <person name="Ma Z."/>
            <person name="Armero A."/>
            <person name="Issali A.E."/>
            <person name="Liu N."/>
            <person name="Peng M."/>
            <person name="Yang Y."/>
        </authorList>
    </citation>
    <scope>NUCLEOTIDE SEQUENCE</scope>
    <source>
        <tissue evidence="9">Spear leaf of Hainan Tall coconut</tissue>
    </source>
</reference>
<evidence type="ECO:0000259" key="8">
    <source>
        <dbReference type="PROSITE" id="PS00497"/>
    </source>
</evidence>
<accession>A0A8K0IQ09</accession>
<dbReference type="PROSITE" id="PS00497">
    <property type="entry name" value="TYROSINASE_1"/>
    <property type="match status" value="1"/>
</dbReference>
<evidence type="ECO:0000256" key="2">
    <source>
        <dbReference type="ARBA" id="ARBA00009928"/>
    </source>
</evidence>
<dbReference type="InterPro" id="IPR022739">
    <property type="entry name" value="Polyphenol_oxidase_cen"/>
</dbReference>
<gene>
    <name evidence="9" type="ORF">COCNU_11G002910</name>
</gene>
<keyword evidence="3" id="KW-0479">Metal-binding</keyword>
<protein>
    <submittedName>
        <fullName evidence="9">Polyphenol oxidase, chloroplastic</fullName>
    </submittedName>
</protein>
<evidence type="ECO:0000313" key="10">
    <source>
        <dbReference type="Proteomes" id="UP000797356"/>
    </source>
</evidence>
<dbReference type="SMR" id="A0A8K0IQ09"/>
<dbReference type="PANTHER" id="PTHR11474">
    <property type="entry name" value="TYROSINASE FAMILY MEMBER"/>
    <property type="match status" value="1"/>
</dbReference>
<dbReference type="Gene3D" id="1.10.1280.10">
    <property type="entry name" value="Di-copper center containing domain from catechol oxidase"/>
    <property type="match status" value="1"/>
</dbReference>
<dbReference type="PANTHER" id="PTHR11474:SF76">
    <property type="entry name" value="SHKT DOMAIN-CONTAINING PROTEIN"/>
    <property type="match status" value="1"/>
</dbReference>
<keyword evidence="10" id="KW-1185">Reference proteome</keyword>
<dbReference type="Pfam" id="PF12142">
    <property type="entry name" value="PPO1_DWL"/>
    <property type="match status" value="1"/>
</dbReference>
<dbReference type="InterPro" id="IPR022740">
    <property type="entry name" value="Polyphenol_oxidase_C"/>
</dbReference>
<evidence type="ECO:0000256" key="4">
    <source>
        <dbReference type="ARBA" id="ARBA00022784"/>
    </source>
</evidence>
<evidence type="ECO:0000256" key="1">
    <source>
        <dbReference type="ARBA" id="ARBA00001973"/>
    </source>
</evidence>
<keyword evidence="6" id="KW-0186">Copper</keyword>
<comment type="caution">
    <text evidence="9">The sequence shown here is derived from an EMBL/GenBank/DDBJ whole genome shotgun (WGS) entry which is preliminary data.</text>
</comment>
<dbReference type="Pfam" id="PF00264">
    <property type="entry name" value="Tyrosinase"/>
    <property type="match status" value="1"/>
</dbReference>
<name>A0A8K0IQ09_COCNU</name>
<evidence type="ECO:0000256" key="6">
    <source>
        <dbReference type="ARBA" id="ARBA00023008"/>
    </source>
</evidence>
<feature type="domain" description="Tyrosinase copper-binding" evidence="8">
    <location>
        <begin position="178"/>
        <end position="195"/>
    </location>
</feature>
<dbReference type="EMBL" id="CM017882">
    <property type="protein sequence ID" value="KAG1363464.1"/>
    <property type="molecule type" value="Genomic_DNA"/>
</dbReference>
<dbReference type="InterPro" id="IPR050316">
    <property type="entry name" value="Tyrosinase/Hemocyanin"/>
</dbReference>